<gene>
    <name evidence="5" type="ORF">BK049_07225</name>
</gene>
<keyword evidence="3" id="KW-0560">Oxidoreductase</keyword>
<feature type="domain" description="Enoyl reductase (ER)" evidence="4">
    <location>
        <begin position="4"/>
        <end position="334"/>
    </location>
</feature>
<dbReference type="Gene3D" id="3.40.50.720">
    <property type="entry name" value="NAD(P)-binding Rossmann-like Domain"/>
    <property type="match status" value="1"/>
</dbReference>
<dbReference type="InterPro" id="IPR013149">
    <property type="entry name" value="ADH-like_C"/>
</dbReference>
<proteinExistence type="predicted"/>
<dbReference type="Pfam" id="PF00107">
    <property type="entry name" value="ADH_zinc_N"/>
    <property type="match status" value="1"/>
</dbReference>
<sequence length="336" mass="36730">MKVGVYVSPKCVAMKEREMPVPASGEALIKVSYAGICGTDMMIYHGLHPRAEAPLVLGHEFSGVVIDIDGDQHVQKGDQVVIEPLIHCGVCSACQQGQFQVCQKLRYIGIDQDGGFAEYVTIPIHRLRLLPASVTEKEGAMIEPLAVAVHTVRRSKLKVGDTVVILGAGPIGLLIGLIARQAGAGRIVISDVSSMRLEIAQKMGFEVIDARHTDVTHVIKKYTDGVGADVVFEVAGIQATADQMIECIKYQGEIVVVSVYKKAPTIQLSAMHFREISLTTTRCYTPSDFTKAIELLEQQKIQIDELVSHILPLEEIQTGFDLMENPDQALKILFKL</sequence>
<dbReference type="SUPFAM" id="SSF51735">
    <property type="entry name" value="NAD(P)-binding Rossmann-fold domains"/>
    <property type="match status" value="1"/>
</dbReference>
<keyword evidence="1" id="KW-0479">Metal-binding</keyword>
<dbReference type="InterPro" id="IPR011032">
    <property type="entry name" value="GroES-like_sf"/>
</dbReference>
<evidence type="ECO:0000313" key="5">
    <source>
        <dbReference type="EMBL" id="AOZ88509.1"/>
    </source>
</evidence>
<dbReference type="InterPro" id="IPR013154">
    <property type="entry name" value="ADH-like_N"/>
</dbReference>
<reference evidence="5 6" key="1">
    <citation type="submission" date="2016-10" db="EMBL/GenBank/DDBJ databases">
        <title>Whole genome sequence of hyper active fibrinolysis bacterium Bacillus pumilus strain VV3 isolated from fermented rice.</title>
        <authorList>
            <person name="Mariadas V.A."/>
            <person name="Vijayaraghavan P."/>
            <person name="Dhandapani V."/>
        </authorList>
    </citation>
    <scope>NUCLEOTIDE SEQUENCE [LARGE SCALE GENOMIC DNA]</scope>
    <source>
        <strain evidence="5 6">VV3</strain>
    </source>
</reference>
<dbReference type="SUPFAM" id="SSF50129">
    <property type="entry name" value="GroES-like"/>
    <property type="match status" value="1"/>
</dbReference>
<evidence type="ECO:0000256" key="3">
    <source>
        <dbReference type="ARBA" id="ARBA00023002"/>
    </source>
</evidence>
<dbReference type="PANTHER" id="PTHR43401">
    <property type="entry name" value="L-THREONINE 3-DEHYDROGENASE"/>
    <property type="match status" value="1"/>
</dbReference>
<dbReference type="KEGG" id="bxi:BK049_07225"/>
<dbReference type="GO" id="GO:0016491">
    <property type="term" value="F:oxidoreductase activity"/>
    <property type="evidence" value="ECO:0007669"/>
    <property type="project" value="UniProtKB-KW"/>
</dbReference>
<keyword evidence="2" id="KW-0862">Zinc</keyword>
<evidence type="ECO:0000313" key="6">
    <source>
        <dbReference type="Proteomes" id="UP000177709"/>
    </source>
</evidence>
<dbReference type="AlphaFoldDB" id="A0AAC9NC86"/>
<dbReference type="GO" id="GO:0046872">
    <property type="term" value="F:metal ion binding"/>
    <property type="evidence" value="ECO:0007669"/>
    <property type="project" value="UniProtKB-KW"/>
</dbReference>
<dbReference type="PANTHER" id="PTHR43401:SF2">
    <property type="entry name" value="L-THREONINE 3-DEHYDROGENASE"/>
    <property type="match status" value="1"/>
</dbReference>
<dbReference type="Proteomes" id="UP000177709">
    <property type="component" value="Chromosome"/>
</dbReference>
<dbReference type="EMBL" id="CP017786">
    <property type="protein sequence ID" value="AOZ88509.1"/>
    <property type="molecule type" value="Genomic_DNA"/>
</dbReference>
<dbReference type="InterPro" id="IPR050129">
    <property type="entry name" value="Zn_alcohol_dh"/>
</dbReference>
<dbReference type="InterPro" id="IPR020843">
    <property type="entry name" value="ER"/>
</dbReference>
<evidence type="ECO:0000259" key="4">
    <source>
        <dbReference type="SMART" id="SM00829"/>
    </source>
</evidence>
<dbReference type="Pfam" id="PF08240">
    <property type="entry name" value="ADH_N"/>
    <property type="match status" value="1"/>
</dbReference>
<dbReference type="SMART" id="SM00829">
    <property type="entry name" value="PKS_ER"/>
    <property type="match status" value="1"/>
</dbReference>
<dbReference type="InterPro" id="IPR036291">
    <property type="entry name" value="NAD(P)-bd_dom_sf"/>
</dbReference>
<name>A0AAC9NC86_9BACI</name>
<dbReference type="RefSeq" id="WP_071168219.1">
    <property type="nucleotide sequence ID" value="NZ_CP017786.1"/>
</dbReference>
<protein>
    <submittedName>
        <fullName evidence="5">Zinc-binding dehydrogenase</fullName>
    </submittedName>
</protein>
<evidence type="ECO:0000256" key="1">
    <source>
        <dbReference type="ARBA" id="ARBA00022723"/>
    </source>
</evidence>
<evidence type="ECO:0000256" key="2">
    <source>
        <dbReference type="ARBA" id="ARBA00022833"/>
    </source>
</evidence>
<organism evidence="5 6">
    <name type="scientific">Bacillus xiamenensis</name>
    <dbReference type="NCBI Taxonomy" id="1178537"/>
    <lineage>
        <taxon>Bacteria</taxon>
        <taxon>Bacillati</taxon>
        <taxon>Bacillota</taxon>
        <taxon>Bacilli</taxon>
        <taxon>Bacillales</taxon>
        <taxon>Bacillaceae</taxon>
        <taxon>Bacillus</taxon>
    </lineage>
</organism>
<accession>A0AAC9NC86</accession>
<dbReference type="Gene3D" id="3.90.180.10">
    <property type="entry name" value="Medium-chain alcohol dehydrogenases, catalytic domain"/>
    <property type="match status" value="1"/>
</dbReference>